<name>A0ABQ1IYZ8_9PROT</name>
<dbReference type="Gene3D" id="2.140.10.10">
    <property type="entry name" value="Quinoprotein alcohol dehydrogenase-like superfamily"/>
    <property type="match status" value="2"/>
</dbReference>
<comment type="similarity">
    <text evidence="2">Belongs to the bacterial PQQ dehydrogenase family.</text>
</comment>
<evidence type="ECO:0000256" key="2">
    <source>
        <dbReference type="ARBA" id="ARBA00008156"/>
    </source>
</evidence>
<evidence type="ECO:0000259" key="10">
    <source>
        <dbReference type="PROSITE" id="PS51007"/>
    </source>
</evidence>
<gene>
    <name evidence="11" type="ORF">GCM10011503_00270</name>
</gene>
<sequence>MAQIAKLAMLRACEADADISMPFRAFGSFGLLFTATVLAACSPQSSSGAASETGTAEVPRTEHVSAASDPHPGAEIYAQRCAACHDNPEATRSPSLEALQGMAPSQITFSLTSGKMQAQAAGLDDEDIRNVVTFLAGTPDDDYETAQSAMCEDTSISFDKTYVERWGPDLANTRYYGPERSSLGKDDMANLEVAWTLGLPGASDVRGYPVITEDTVFVGASSGHIFAVDRETGCTKWHNEIGVNVRSSLTLGEVSGAPAIFFQEGSTNVFALDGATGEVLWSARAGVLPQNMGTAAPVQAGDKLIVPLSAIDVAAAGDPKYECCKGHGAVTALDANTGERLWATHMTENAEPTTLSSVGTQLYGPSGAPVWTTPTLDLEKNRIYFGTGENTSAPATDTSDAIFALDLDTGDILWSYQATEQDMFNMACGGFGSGGPNCPSPRGPDVDFGGAITLTRLADGTDVLVGGQKAGVVHVLNADTGELIWKTRISAGSALGGIHWGLTVANGVIYAPSSDPDFPLPNYTPRPGLYALDLQTGDIIWSHAASRDCAEGARPVRPGGDTPYPDCVFQYGYSAAPASNDELVFIGALNGMMRAFDAETGEVVWEYDTVRAYDAVNGVETHGGAIDNSGPSLAGDMLFVPSGYAAFGQMPGNAFIAFRAAQGD</sequence>
<feature type="compositionally biased region" description="Low complexity" evidence="9">
    <location>
        <begin position="45"/>
        <end position="57"/>
    </location>
</feature>
<evidence type="ECO:0000313" key="12">
    <source>
        <dbReference type="Proteomes" id="UP000628854"/>
    </source>
</evidence>
<keyword evidence="4 8" id="KW-0479">Metal-binding</keyword>
<keyword evidence="12" id="KW-1185">Reference proteome</keyword>
<dbReference type="InterPro" id="IPR009056">
    <property type="entry name" value="Cyt_c-like_dom"/>
</dbReference>
<evidence type="ECO:0000313" key="11">
    <source>
        <dbReference type="EMBL" id="GGB55895.1"/>
    </source>
</evidence>
<dbReference type="PANTHER" id="PTHR32303:SF10">
    <property type="entry name" value="OUTER MEMBRANE PROTEIN ASSEMBLY FACTOR BAMB"/>
    <property type="match status" value="1"/>
</dbReference>
<reference evidence="12" key="1">
    <citation type="journal article" date="2019" name="Int. J. Syst. Evol. Microbiol.">
        <title>The Global Catalogue of Microorganisms (GCM) 10K type strain sequencing project: providing services to taxonomists for standard genome sequencing and annotation.</title>
        <authorList>
            <consortium name="The Broad Institute Genomics Platform"/>
            <consortium name="The Broad Institute Genome Sequencing Center for Infectious Disease"/>
            <person name="Wu L."/>
            <person name="Ma J."/>
        </authorList>
    </citation>
    <scope>NUCLEOTIDE SEQUENCE [LARGE SCALE GENOMIC DNA]</scope>
    <source>
        <strain evidence="12">CGMCC 1.15928</strain>
    </source>
</reference>
<dbReference type="PANTHER" id="PTHR32303">
    <property type="entry name" value="QUINOPROTEIN ALCOHOL DEHYDROGENASE (CYTOCHROME C)"/>
    <property type="match status" value="1"/>
</dbReference>
<keyword evidence="7 8" id="KW-0408">Iron</keyword>
<comment type="cofactor">
    <cofactor evidence="1">
        <name>pyrroloquinoline quinone</name>
        <dbReference type="ChEBI" id="CHEBI:58442"/>
    </cofactor>
</comment>
<dbReference type="SUPFAM" id="SSF46626">
    <property type="entry name" value="Cytochrome c"/>
    <property type="match status" value="1"/>
</dbReference>
<dbReference type="Pfam" id="PF13442">
    <property type="entry name" value="Cytochrome_CBB3"/>
    <property type="match status" value="1"/>
</dbReference>
<evidence type="ECO:0000256" key="6">
    <source>
        <dbReference type="ARBA" id="ARBA00023002"/>
    </source>
</evidence>
<feature type="domain" description="Cytochrome c" evidence="10">
    <location>
        <begin position="68"/>
        <end position="139"/>
    </location>
</feature>
<dbReference type="SMART" id="SM00564">
    <property type="entry name" value="PQQ"/>
    <property type="match status" value="7"/>
</dbReference>
<evidence type="ECO:0000256" key="5">
    <source>
        <dbReference type="ARBA" id="ARBA00022729"/>
    </source>
</evidence>
<dbReference type="Pfam" id="PF01011">
    <property type="entry name" value="PQQ"/>
    <property type="match status" value="1"/>
</dbReference>
<comment type="caution">
    <text evidence="11">The sequence shown here is derived from an EMBL/GenBank/DDBJ whole genome shotgun (WGS) entry which is preliminary data.</text>
</comment>
<keyword evidence="5" id="KW-0732">Signal</keyword>
<accession>A0ABQ1IYZ8</accession>
<keyword evidence="3 8" id="KW-0349">Heme</keyword>
<dbReference type="SUPFAM" id="SSF50998">
    <property type="entry name" value="Quinoprotein alcohol dehydrogenase-like"/>
    <property type="match status" value="1"/>
</dbReference>
<dbReference type="InterPro" id="IPR011047">
    <property type="entry name" value="Quinoprotein_ADH-like_sf"/>
</dbReference>
<evidence type="ECO:0000256" key="8">
    <source>
        <dbReference type="PROSITE-ProRule" id="PRU00433"/>
    </source>
</evidence>
<proteinExistence type="inferred from homology"/>
<evidence type="ECO:0000256" key="3">
    <source>
        <dbReference type="ARBA" id="ARBA00022617"/>
    </source>
</evidence>
<dbReference type="EMBL" id="BMKF01000001">
    <property type="protein sequence ID" value="GGB55895.1"/>
    <property type="molecule type" value="Genomic_DNA"/>
</dbReference>
<evidence type="ECO:0000256" key="1">
    <source>
        <dbReference type="ARBA" id="ARBA00001931"/>
    </source>
</evidence>
<feature type="region of interest" description="Disordered" evidence="9">
    <location>
        <begin position="44"/>
        <end position="70"/>
    </location>
</feature>
<dbReference type="Pfam" id="PF13360">
    <property type="entry name" value="PQQ_2"/>
    <property type="match status" value="1"/>
</dbReference>
<dbReference type="PROSITE" id="PS51007">
    <property type="entry name" value="CYTC"/>
    <property type="match status" value="1"/>
</dbReference>
<dbReference type="RefSeq" id="WP_084394164.1">
    <property type="nucleotide sequence ID" value="NZ_BMKF01000001.1"/>
</dbReference>
<dbReference type="Gene3D" id="1.10.760.10">
    <property type="entry name" value="Cytochrome c-like domain"/>
    <property type="match status" value="1"/>
</dbReference>
<evidence type="ECO:0000256" key="7">
    <source>
        <dbReference type="ARBA" id="ARBA00023004"/>
    </source>
</evidence>
<evidence type="ECO:0000256" key="4">
    <source>
        <dbReference type="ARBA" id="ARBA00022723"/>
    </source>
</evidence>
<protein>
    <submittedName>
        <fullName evidence="11">Cytochrome CBB3</fullName>
    </submittedName>
</protein>
<dbReference type="Proteomes" id="UP000628854">
    <property type="component" value="Unassembled WGS sequence"/>
</dbReference>
<dbReference type="InterPro" id="IPR018391">
    <property type="entry name" value="PQQ_b-propeller_rpt"/>
</dbReference>
<organism evidence="11 12">
    <name type="scientific">Henriciella pelagia</name>
    <dbReference type="NCBI Taxonomy" id="1977912"/>
    <lineage>
        <taxon>Bacteria</taxon>
        <taxon>Pseudomonadati</taxon>
        <taxon>Pseudomonadota</taxon>
        <taxon>Alphaproteobacteria</taxon>
        <taxon>Hyphomonadales</taxon>
        <taxon>Hyphomonadaceae</taxon>
        <taxon>Henriciella</taxon>
    </lineage>
</organism>
<keyword evidence="6" id="KW-0560">Oxidoreductase</keyword>
<dbReference type="InterPro" id="IPR036909">
    <property type="entry name" value="Cyt_c-like_dom_sf"/>
</dbReference>
<evidence type="ECO:0000256" key="9">
    <source>
        <dbReference type="SAM" id="MobiDB-lite"/>
    </source>
</evidence>
<dbReference type="InterPro" id="IPR002372">
    <property type="entry name" value="PQQ_rpt_dom"/>
</dbReference>